<feature type="region of interest" description="Disordered" evidence="1">
    <location>
        <begin position="195"/>
        <end position="266"/>
    </location>
</feature>
<reference evidence="2" key="1">
    <citation type="journal article" date="2023" name="Mol. Phylogenet. Evol.">
        <title>Genome-scale phylogeny and comparative genomics of the fungal order Sordariales.</title>
        <authorList>
            <person name="Hensen N."/>
            <person name="Bonometti L."/>
            <person name="Westerberg I."/>
            <person name="Brannstrom I.O."/>
            <person name="Guillou S."/>
            <person name="Cros-Aarteil S."/>
            <person name="Calhoun S."/>
            <person name="Haridas S."/>
            <person name="Kuo A."/>
            <person name="Mondo S."/>
            <person name="Pangilinan J."/>
            <person name="Riley R."/>
            <person name="LaButti K."/>
            <person name="Andreopoulos B."/>
            <person name="Lipzen A."/>
            <person name="Chen C."/>
            <person name="Yan M."/>
            <person name="Daum C."/>
            <person name="Ng V."/>
            <person name="Clum A."/>
            <person name="Steindorff A."/>
            <person name="Ohm R.A."/>
            <person name="Martin F."/>
            <person name="Silar P."/>
            <person name="Natvig D.O."/>
            <person name="Lalanne C."/>
            <person name="Gautier V."/>
            <person name="Ament-Velasquez S.L."/>
            <person name="Kruys A."/>
            <person name="Hutchinson M.I."/>
            <person name="Powell A.J."/>
            <person name="Barry K."/>
            <person name="Miller A.N."/>
            <person name="Grigoriev I.V."/>
            <person name="Debuchy R."/>
            <person name="Gladieux P."/>
            <person name="Hiltunen Thoren M."/>
            <person name="Johannesson H."/>
        </authorList>
    </citation>
    <scope>NUCLEOTIDE SEQUENCE</scope>
    <source>
        <strain evidence="2">CBS 232.78</strain>
    </source>
</reference>
<accession>A0AAE0K914</accession>
<dbReference type="AlphaFoldDB" id="A0AAE0K914"/>
<evidence type="ECO:0000313" key="2">
    <source>
        <dbReference type="EMBL" id="KAK3372139.1"/>
    </source>
</evidence>
<gene>
    <name evidence="2" type="ORF">B0H63DRAFT_483939</name>
</gene>
<protein>
    <submittedName>
        <fullName evidence="2">Uncharacterized protein</fullName>
    </submittedName>
</protein>
<keyword evidence="3" id="KW-1185">Reference proteome</keyword>
<dbReference type="EMBL" id="JAULSW010000008">
    <property type="protein sequence ID" value="KAK3372139.1"/>
    <property type="molecule type" value="Genomic_DNA"/>
</dbReference>
<evidence type="ECO:0000256" key="1">
    <source>
        <dbReference type="SAM" id="MobiDB-lite"/>
    </source>
</evidence>
<proteinExistence type="predicted"/>
<comment type="caution">
    <text evidence="2">The sequence shown here is derived from an EMBL/GenBank/DDBJ whole genome shotgun (WGS) entry which is preliminary data.</text>
</comment>
<feature type="compositionally biased region" description="Polar residues" evidence="1">
    <location>
        <begin position="251"/>
        <end position="266"/>
    </location>
</feature>
<evidence type="ECO:0000313" key="3">
    <source>
        <dbReference type="Proteomes" id="UP001285441"/>
    </source>
</evidence>
<organism evidence="2 3">
    <name type="scientific">Podospora didyma</name>
    <dbReference type="NCBI Taxonomy" id="330526"/>
    <lineage>
        <taxon>Eukaryota</taxon>
        <taxon>Fungi</taxon>
        <taxon>Dikarya</taxon>
        <taxon>Ascomycota</taxon>
        <taxon>Pezizomycotina</taxon>
        <taxon>Sordariomycetes</taxon>
        <taxon>Sordariomycetidae</taxon>
        <taxon>Sordariales</taxon>
        <taxon>Podosporaceae</taxon>
        <taxon>Podospora</taxon>
    </lineage>
</organism>
<feature type="compositionally biased region" description="Polar residues" evidence="1">
    <location>
        <begin position="231"/>
        <end position="241"/>
    </location>
</feature>
<reference evidence="2" key="2">
    <citation type="submission" date="2023-06" db="EMBL/GenBank/DDBJ databases">
        <authorList>
            <consortium name="Lawrence Berkeley National Laboratory"/>
            <person name="Haridas S."/>
            <person name="Hensen N."/>
            <person name="Bonometti L."/>
            <person name="Westerberg I."/>
            <person name="Brannstrom I.O."/>
            <person name="Guillou S."/>
            <person name="Cros-Aarteil S."/>
            <person name="Calhoun S."/>
            <person name="Kuo A."/>
            <person name="Mondo S."/>
            <person name="Pangilinan J."/>
            <person name="Riley R."/>
            <person name="LaButti K."/>
            <person name="Andreopoulos B."/>
            <person name="Lipzen A."/>
            <person name="Chen C."/>
            <person name="Yanf M."/>
            <person name="Daum C."/>
            <person name="Ng V."/>
            <person name="Clum A."/>
            <person name="Steindorff A."/>
            <person name="Ohm R."/>
            <person name="Martin F."/>
            <person name="Silar P."/>
            <person name="Natvig D."/>
            <person name="Lalanne C."/>
            <person name="Gautier V."/>
            <person name="Ament-velasquez S.L."/>
            <person name="Kruys A."/>
            <person name="Hutchinson M.I."/>
            <person name="Powell A.J."/>
            <person name="Barry K."/>
            <person name="Miller A.N."/>
            <person name="Grigoriev I.V."/>
            <person name="Debuchy R."/>
            <person name="Gladieux P."/>
            <person name="Thoren M.H."/>
            <person name="Johannesson H."/>
        </authorList>
    </citation>
    <scope>NUCLEOTIDE SEQUENCE</scope>
    <source>
        <strain evidence="2">CBS 232.78</strain>
    </source>
</reference>
<name>A0AAE0K914_9PEZI</name>
<dbReference type="Proteomes" id="UP001285441">
    <property type="component" value="Unassembled WGS sequence"/>
</dbReference>
<sequence>MCKVGNTTFLVCPAGTADRLPLLVQIHTVFQDRTNGLVPINLSAHYDYLDTGDVALLPGLVCLQCQREYYLDLEGHFREMIFTQCKCSDWFRYHGAQQCNVFRGRQASYKYQCAVGACRGKFESFFGSESRQEWNNHMEGHGYGASNRCLGKSCRCLAEGPEDNRMFYVCTVRGCRGPTFSHKCRLREHEREVHNIHRRGRAQSCHTCSHSRPRGPRQVTATSRHVRDVPSTGNRSRSSGVASMPSPPGLQQPTNSSVALSAGRANTRQPVAISHPLLPVPVNMHIRPAGRSSSMHHPSGLVNSLLVQPVNLSPPLLLPPLPANQTAQPKSPLAALEVRNLALKAKSVV</sequence>